<keyword evidence="2" id="KW-1185">Reference proteome</keyword>
<reference evidence="1 2" key="2">
    <citation type="journal article" date="2022" name="Mol. Ecol. Resour.">
        <title>The genomes of chicory, endive, great burdock and yacon provide insights into Asteraceae paleo-polyploidization history and plant inulin production.</title>
        <authorList>
            <person name="Fan W."/>
            <person name="Wang S."/>
            <person name="Wang H."/>
            <person name="Wang A."/>
            <person name="Jiang F."/>
            <person name="Liu H."/>
            <person name="Zhao H."/>
            <person name="Xu D."/>
            <person name="Zhang Y."/>
        </authorList>
    </citation>
    <scope>NUCLEOTIDE SEQUENCE [LARGE SCALE GENOMIC DNA]</scope>
    <source>
        <strain evidence="2">cv. Yunnan</strain>
        <tissue evidence="1">Leaves</tissue>
    </source>
</reference>
<name>A0ACB9FXA5_9ASTR</name>
<proteinExistence type="predicted"/>
<protein>
    <submittedName>
        <fullName evidence="1">Uncharacterized protein</fullName>
    </submittedName>
</protein>
<evidence type="ECO:0000313" key="2">
    <source>
        <dbReference type="Proteomes" id="UP001056120"/>
    </source>
</evidence>
<accession>A0ACB9FXA5</accession>
<sequence>MSTELWSTGLYTRTERIKRYRRIRVGHYTVTIISCGHWVPFLSGGILLSLTRYQVKAGMEVERRCLAGERSYPVNHEDWHPAMKSTKEG</sequence>
<reference evidence="2" key="1">
    <citation type="journal article" date="2022" name="Mol. Ecol. Resour.">
        <title>The genomes of chicory, endive, great burdock and yacon provide insights into Asteraceae palaeo-polyploidization history and plant inulin production.</title>
        <authorList>
            <person name="Fan W."/>
            <person name="Wang S."/>
            <person name="Wang H."/>
            <person name="Wang A."/>
            <person name="Jiang F."/>
            <person name="Liu H."/>
            <person name="Zhao H."/>
            <person name="Xu D."/>
            <person name="Zhang Y."/>
        </authorList>
    </citation>
    <scope>NUCLEOTIDE SEQUENCE [LARGE SCALE GENOMIC DNA]</scope>
    <source>
        <strain evidence="2">cv. Yunnan</strain>
    </source>
</reference>
<evidence type="ECO:0000313" key="1">
    <source>
        <dbReference type="EMBL" id="KAI3775838.1"/>
    </source>
</evidence>
<comment type="caution">
    <text evidence="1">The sequence shown here is derived from an EMBL/GenBank/DDBJ whole genome shotgun (WGS) entry which is preliminary data.</text>
</comment>
<dbReference type="Proteomes" id="UP001056120">
    <property type="component" value="Linkage Group LG15"/>
</dbReference>
<gene>
    <name evidence="1" type="ORF">L1987_45592</name>
</gene>
<organism evidence="1 2">
    <name type="scientific">Smallanthus sonchifolius</name>
    <dbReference type="NCBI Taxonomy" id="185202"/>
    <lineage>
        <taxon>Eukaryota</taxon>
        <taxon>Viridiplantae</taxon>
        <taxon>Streptophyta</taxon>
        <taxon>Embryophyta</taxon>
        <taxon>Tracheophyta</taxon>
        <taxon>Spermatophyta</taxon>
        <taxon>Magnoliopsida</taxon>
        <taxon>eudicotyledons</taxon>
        <taxon>Gunneridae</taxon>
        <taxon>Pentapetalae</taxon>
        <taxon>asterids</taxon>
        <taxon>campanulids</taxon>
        <taxon>Asterales</taxon>
        <taxon>Asteraceae</taxon>
        <taxon>Asteroideae</taxon>
        <taxon>Heliantheae alliance</taxon>
        <taxon>Millerieae</taxon>
        <taxon>Smallanthus</taxon>
    </lineage>
</organism>
<dbReference type="EMBL" id="CM042032">
    <property type="protein sequence ID" value="KAI3775838.1"/>
    <property type="molecule type" value="Genomic_DNA"/>
</dbReference>